<evidence type="ECO:0000313" key="2">
    <source>
        <dbReference type="Proteomes" id="UP000054172"/>
    </source>
</evidence>
<dbReference type="AlphaFoldDB" id="A0A0Q4B6K7"/>
<proteinExistence type="predicted"/>
<reference evidence="1" key="1">
    <citation type="submission" date="2015-08" db="EMBL/GenBank/DDBJ databases">
        <title>Candidatus Bacteriodes Periocalifornicus.</title>
        <authorList>
            <person name="McLean J.S."/>
            <person name="Kelley S."/>
        </authorList>
    </citation>
    <scope>NUCLEOTIDE SEQUENCE [LARGE SCALE GENOMIC DNA]</scope>
    <source>
        <strain evidence="1">12B</strain>
    </source>
</reference>
<protein>
    <recommendedName>
        <fullName evidence="3">RloB-like protein</fullName>
    </recommendedName>
</protein>
<evidence type="ECO:0000313" key="1">
    <source>
        <dbReference type="EMBL" id="KQM09557.1"/>
    </source>
</evidence>
<evidence type="ECO:0008006" key="3">
    <source>
        <dbReference type="Google" id="ProtNLM"/>
    </source>
</evidence>
<comment type="caution">
    <text evidence="1">The sequence shown here is derived from an EMBL/GenBank/DDBJ whole genome shotgun (WGS) entry which is preliminary data.</text>
</comment>
<organism evidence="1 2">
    <name type="scientific">Candidatus [Bacteroides] periocalifornicus</name>
    <dbReference type="NCBI Taxonomy" id="1702214"/>
    <lineage>
        <taxon>Bacteria</taxon>
        <taxon>Pseudomonadati</taxon>
        <taxon>Bacteroidota</taxon>
    </lineage>
</organism>
<keyword evidence="2" id="KW-1185">Reference proteome</keyword>
<dbReference type="EMBL" id="LIIK01000003">
    <property type="protein sequence ID" value="KQM09557.1"/>
    <property type="molecule type" value="Genomic_DNA"/>
</dbReference>
<dbReference type="InterPro" id="IPR025591">
    <property type="entry name" value="RloB"/>
</dbReference>
<gene>
    <name evidence="1" type="ORF">AL399_01345</name>
</gene>
<dbReference type="PATRIC" id="fig|1702214.3.peg.1748"/>
<dbReference type="Pfam" id="PF13707">
    <property type="entry name" value="RloB"/>
    <property type="match status" value="1"/>
</dbReference>
<dbReference type="STRING" id="1702214.AL399_01345"/>
<name>A0A0Q4B6K7_9BACT</name>
<dbReference type="Proteomes" id="UP000054172">
    <property type="component" value="Unassembled WGS sequence"/>
</dbReference>
<sequence length="126" mass="15031">MKKVKRSVVVICEGMTERHYIESLRVHKRYRFALKPSLAKHTDVHAIQKMVENALKEAEKSDYVICLMDADRLRQYKKENEKYERMIQKLRKHKNFIPIRTYPALNFGFCSTFPRAASCIITPIRW</sequence>
<accession>A0A0Q4B6K7</accession>